<reference evidence="3 4" key="1">
    <citation type="journal article" date="2012" name="J. Bacteriol.">
        <title>Genome Sequence of Galbibacter marinum Type Strain ck-I2-15.</title>
        <authorList>
            <person name="Lai Q."/>
            <person name="Li C."/>
            <person name="Shao Z."/>
        </authorList>
    </citation>
    <scope>NUCLEOTIDE SEQUENCE [LARGE SCALE GENOMIC DNA]</scope>
    <source>
        <strain evidence="4">ck-I2-15</strain>
    </source>
</reference>
<organism evidence="3 4">
    <name type="scientific">Galbibacter marinus</name>
    <dbReference type="NCBI Taxonomy" id="555500"/>
    <lineage>
        <taxon>Bacteria</taxon>
        <taxon>Pseudomonadati</taxon>
        <taxon>Bacteroidota</taxon>
        <taxon>Flavobacteriia</taxon>
        <taxon>Flavobacteriales</taxon>
        <taxon>Flavobacteriaceae</taxon>
        <taxon>Galbibacter</taxon>
    </lineage>
</organism>
<keyword evidence="1" id="KW-0175">Coiled coil</keyword>
<keyword evidence="2" id="KW-1133">Transmembrane helix</keyword>
<dbReference type="RefSeq" id="WP_008992908.1">
    <property type="nucleotide sequence ID" value="NZ_AMSG01000048.1"/>
</dbReference>
<name>K2PQS7_9FLAO</name>
<keyword evidence="4" id="KW-1185">Reference proteome</keyword>
<dbReference type="eggNOG" id="ENOG50336AN">
    <property type="taxonomic scope" value="Bacteria"/>
</dbReference>
<gene>
    <name evidence="3" type="ORF">I215_15432</name>
</gene>
<evidence type="ECO:0000256" key="1">
    <source>
        <dbReference type="SAM" id="Coils"/>
    </source>
</evidence>
<accession>K2PQS7</accession>
<evidence type="ECO:0000256" key="2">
    <source>
        <dbReference type="SAM" id="Phobius"/>
    </source>
</evidence>
<feature type="coiled-coil region" evidence="1">
    <location>
        <begin position="12"/>
        <end position="46"/>
    </location>
</feature>
<dbReference type="STRING" id="555500.I215_15432"/>
<dbReference type="Proteomes" id="UP000007364">
    <property type="component" value="Unassembled WGS sequence"/>
</dbReference>
<comment type="caution">
    <text evidence="3">The sequence shown here is derived from an EMBL/GenBank/DDBJ whole genome shotgun (WGS) entry which is preliminary data.</text>
</comment>
<keyword evidence="2" id="KW-0812">Transmembrane</keyword>
<dbReference type="EMBL" id="AMSG01000048">
    <property type="protein sequence ID" value="EKF53854.1"/>
    <property type="molecule type" value="Genomic_DNA"/>
</dbReference>
<keyword evidence="2" id="KW-0472">Membrane</keyword>
<evidence type="ECO:0000313" key="3">
    <source>
        <dbReference type="EMBL" id="EKF53854.1"/>
    </source>
</evidence>
<dbReference type="AlphaFoldDB" id="K2PQS7"/>
<dbReference type="OrthoDB" id="1424179at2"/>
<evidence type="ECO:0000313" key="4">
    <source>
        <dbReference type="Proteomes" id="UP000007364"/>
    </source>
</evidence>
<proteinExistence type="predicted"/>
<feature type="transmembrane region" description="Helical" evidence="2">
    <location>
        <begin position="90"/>
        <end position="109"/>
    </location>
</feature>
<protein>
    <submittedName>
        <fullName evidence="3">Uncharacterized protein</fullName>
    </submittedName>
</protein>
<sequence>MATNEEIIMNLMQNVSDELESIHKKVNDLERSKEKDNELLERQKKMLIGNLNATNNMLTKVISENPPIVQHTHNSEYTVFGKDSPFSSKLLLFLIAFLLICIPIIKYVPPYLNERSALKEERDNYKLFYNYVFFNAFENRKTTPTDVLQTLKEIKAGDSTYSNYVDRLGTKYKTHLKKESLKAELQKLEK</sequence>